<gene>
    <name evidence="2" type="ORF">BDY21DRAFT_134152</name>
</gene>
<sequence length="212" mass="23406">MLPMRSSLFSLPLQGHFSHLVHALFPKCIDQTSQQTLNSRYNGIDTSHQEKEAFVTDSAPWSRLSRGEESSVHRPSPSESTKPETGRKKQDAAAKAPSPQPIRRRSTRTAALAARSPMKLDAGNFQQYAKLEKKFRNSAKATTHSRTRGGADDAKLKQASSAPATSRASPALNDGNANSKADKSPLTPFSRRIRDKLDEGRLEVERLQKSKK</sequence>
<dbReference type="AlphaFoldDB" id="A0A6A6PAB4"/>
<feature type="compositionally biased region" description="Basic and acidic residues" evidence="1">
    <location>
        <begin position="195"/>
        <end position="212"/>
    </location>
</feature>
<evidence type="ECO:0000256" key="1">
    <source>
        <dbReference type="SAM" id="MobiDB-lite"/>
    </source>
</evidence>
<feature type="compositionally biased region" description="Low complexity" evidence="1">
    <location>
        <begin position="159"/>
        <end position="171"/>
    </location>
</feature>
<proteinExistence type="predicted"/>
<reference evidence="2" key="1">
    <citation type="journal article" date="2020" name="Stud. Mycol.">
        <title>101 Dothideomycetes genomes: a test case for predicting lifestyles and emergence of pathogens.</title>
        <authorList>
            <person name="Haridas S."/>
            <person name="Albert R."/>
            <person name="Binder M."/>
            <person name="Bloem J."/>
            <person name="Labutti K."/>
            <person name="Salamov A."/>
            <person name="Andreopoulos B."/>
            <person name="Baker S."/>
            <person name="Barry K."/>
            <person name="Bills G."/>
            <person name="Bluhm B."/>
            <person name="Cannon C."/>
            <person name="Castanera R."/>
            <person name="Culley D."/>
            <person name="Daum C."/>
            <person name="Ezra D."/>
            <person name="Gonzalez J."/>
            <person name="Henrissat B."/>
            <person name="Kuo A."/>
            <person name="Liang C."/>
            <person name="Lipzen A."/>
            <person name="Lutzoni F."/>
            <person name="Magnuson J."/>
            <person name="Mondo S."/>
            <person name="Nolan M."/>
            <person name="Ohm R."/>
            <person name="Pangilinan J."/>
            <person name="Park H.-J."/>
            <person name="Ramirez L."/>
            <person name="Alfaro M."/>
            <person name="Sun H."/>
            <person name="Tritt A."/>
            <person name="Yoshinaga Y."/>
            <person name="Zwiers L.-H."/>
            <person name="Turgeon B."/>
            <person name="Goodwin S."/>
            <person name="Spatafora J."/>
            <person name="Crous P."/>
            <person name="Grigoriev I."/>
        </authorList>
    </citation>
    <scope>NUCLEOTIDE SEQUENCE</scope>
    <source>
        <strain evidence="2">ATCC 16933</strain>
    </source>
</reference>
<organism evidence="2 3">
    <name type="scientific">Lineolata rhizophorae</name>
    <dbReference type="NCBI Taxonomy" id="578093"/>
    <lineage>
        <taxon>Eukaryota</taxon>
        <taxon>Fungi</taxon>
        <taxon>Dikarya</taxon>
        <taxon>Ascomycota</taxon>
        <taxon>Pezizomycotina</taxon>
        <taxon>Dothideomycetes</taxon>
        <taxon>Dothideomycetes incertae sedis</taxon>
        <taxon>Lineolatales</taxon>
        <taxon>Lineolataceae</taxon>
        <taxon>Lineolata</taxon>
    </lineage>
</organism>
<protein>
    <submittedName>
        <fullName evidence="2">Uncharacterized protein</fullName>
    </submittedName>
</protein>
<feature type="region of interest" description="Disordered" evidence="1">
    <location>
        <begin position="48"/>
        <end position="118"/>
    </location>
</feature>
<feature type="compositionally biased region" description="Basic and acidic residues" evidence="1">
    <location>
        <begin position="81"/>
        <end position="92"/>
    </location>
</feature>
<name>A0A6A6PAB4_9PEZI</name>
<accession>A0A6A6PAB4</accession>
<dbReference type="EMBL" id="MU001672">
    <property type="protein sequence ID" value="KAF2460885.1"/>
    <property type="molecule type" value="Genomic_DNA"/>
</dbReference>
<keyword evidence="3" id="KW-1185">Reference proteome</keyword>
<feature type="region of interest" description="Disordered" evidence="1">
    <location>
        <begin position="136"/>
        <end position="212"/>
    </location>
</feature>
<evidence type="ECO:0000313" key="3">
    <source>
        <dbReference type="Proteomes" id="UP000799766"/>
    </source>
</evidence>
<evidence type="ECO:0000313" key="2">
    <source>
        <dbReference type="EMBL" id="KAF2460885.1"/>
    </source>
</evidence>
<dbReference type="Proteomes" id="UP000799766">
    <property type="component" value="Unassembled WGS sequence"/>
</dbReference>